<dbReference type="OrthoDB" id="452859at2"/>
<comment type="caution">
    <text evidence="2">The sequence shown here is derived from an EMBL/GenBank/DDBJ whole genome shotgun (WGS) entry which is preliminary data.</text>
</comment>
<sequence length="798" mass="88684">MEHWQFLIQKQGDRSWHTLESPKVEISEGRYRFVARSNLANMDVEVRVIHYSTLEGPKKRRVYKRSRRTNAEGLMAVIPFTYLKPGFWELQCSGNLMSDIFGKPWLRSLQLQVLPQGRDGLMGKFGDGESEYEEISTIAQTGTIDDEDATIDQPVSPVWLQGETAEQILQHLVELALPACEKFTEDEVLEDLPLDIPELPLLLNLEQEIYIARWGQTLSINGCVQSPETSTLQKLVAGELRLELRSPQSLEILAQTRQPLSEKLLPFAINSSIEIPVECESKLILGEMSLHGKLASASETTLLASQSFTITADITQLLAINTPAASEPEPAPKPSVKLDLELFNIVKSQKIAQSSFTQSATNILPPLVTHSYKSTNLRSPQLPKLPQKQTPVAVCELPKPIESLEKADPVTHLEQKATTDTTAIILACATPKQLQSLPKNISFAIVKHKGRNDSIFPFLRRIKSLPGDRENITSILPEKLKSPLLAEADQPQLITNDKQNPDDSFNDSVAVVVQRSSELLTVEASNMSPLIRKWMHSHGYSLPEPIDVEYEDYDTSLPTHEEISQQQSASPVDTETLESETQLEATEEQETTEEFSLPPSPLIPTPCRSWGPRVPHLPISPSSPLPLPPPPPLLPIRQFNKPAWLAKEIVVDDTDGQEELGSSSQQEEIPAAITSAITEPLPTPQLYVPEGELICGKFVRVRVELDCVRPKIAIKLWVEDCQTRRILDGPCLLTNLLPTTSGLEVTTQIHIPLGCLEVRIEAIAVDTANQQESHKATVVRTVIPEDLPTLQLDELLGI</sequence>
<feature type="region of interest" description="Disordered" evidence="1">
    <location>
        <begin position="559"/>
        <end position="602"/>
    </location>
</feature>
<keyword evidence="3" id="KW-1185">Reference proteome</keyword>
<dbReference type="AlphaFoldDB" id="A0A1U7GYP1"/>
<evidence type="ECO:0000313" key="2">
    <source>
        <dbReference type="EMBL" id="OKH13534.1"/>
    </source>
</evidence>
<evidence type="ECO:0000313" key="3">
    <source>
        <dbReference type="Proteomes" id="UP000186391"/>
    </source>
</evidence>
<dbReference type="EMBL" id="MRCA01000006">
    <property type="protein sequence ID" value="OKH13534.1"/>
    <property type="molecule type" value="Genomic_DNA"/>
</dbReference>
<proteinExistence type="predicted"/>
<protein>
    <submittedName>
        <fullName evidence="2">Uncharacterized protein</fullName>
    </submittedName>
</protein>
<dbReference type="Proteomes" id="UP000186391">
    <property type="component" value="Unassembled WGS sequence"/>
</dbReference>
<gene>
    <name evidence="2" type="ORF">NIES592_12910</name>
</gene>
<name>A0A1U7GYP1_9CYAN</name>
<organism evidence="2 3">
    <name type="scientific">Fischerella major NIES-592</name>
    <dbReference type="NCBI Taxonomy" id="210994"/>
    <lineage>
        <taxon>Bacteria</taxon>
        <taxon>Bacillati</taxon>
        <taxon>Cyanobacteriota</taxon>
        <taxon>Cyanophyceae</taxon>
        <taxon>Nostocales</taxon>
        <taxon>Hapalosiphonaceae</taxon>
        <taxon>Fischerella</taxon>
    </lineage>
</organism>
<feature type="compositionally biased region" description="Polar residues" evidence="1">
    <location>
        <begin position="564"/>
        <end position="573"/>
    </location>
</feature>
<evidence type="ECO:0000256" key="1">
    <source>
        <dbReference type="SAM" id="MobiDB-lite"/>
    </source>
</evidence>
<accession>A0A1U7GYP1</accession>
<reference evidence="2 3" key="1">
    <citation type="submission" date="2016-11" db="EMBL/GenBank/DDBJ databases">
        <title>Draft Genome Sequences of Nine Cyanobacterial Strains from Diverse Habitats.</title>
        <authorList>
            <person name="Zhu T."/>
            <person name="Hou S."/>
            <person name="Lu X."/>
            <person name="Hess W.R."/>
        </authorList>
    </citation>
    <scope>NUCLEOTIDE SEQUENCE [LARGE SCALE GENOMIC DNA]</scope>
    <source>
        <strain evidence="2 3">NIES-592</strain>
    </source>
</reference>